<evidence type="ECO:0000256" key="10">
    <source>
        <dbReference type="ARBA" id="ARBA00025699"/>
    </source>
</evidence>
<dbReference type="GO" id="GO:0032259">
    <property type="term" value="P:methylation"/>
    <property type="evidence" value="ECO:0007669"/>
    <property type="project" value="UniProtKB-KW"/>
</dbReference>
<dbReference type="PANTHER" id="PTHR30027">
    <property type="entry name" value="RIBOSOMAL RNA SMALL SUBUNIT METHYLTRANSFERASE E"/>
    <property type="match status" value="1"/>
</dbReference>
<dbReference type="EMBL" id="JAMPKM010000001">
    <property type="protein sequence ID" value="MEP0815603.1"/>
    <property type="molecule type" value="Genomic_DNA"/>
</dbReference>
<dbReference type="EC" id="2.1.1.193" evidence="3 12"/>
<dbReference type="InterPro" id="IPR006700">
    <property type="entry name" value="RsmE"/>
</dbReference>
<evidence type="ECO:0000256" key="11">
    <source>
        <dbReference type="ARBA" id="ARBA00047944"/>
    </source>
</evidence>
<evidence type="ECO:0000313" key="15">
    <source>
        <dbReference type="EMBL" id="MEP0815603.1"/>
    </source>
</evidence>
<evidence type="ECO:0000313" key="16">
    <source>
        <dbReference type="Proteomes" id="UP001464891"/>
    </source>
</evidence>
<dbReference type="InterPro" id="IPR029026">
    <property type="entry name" value="tRNA_m1G_MTases_N"/>
</dbReference>
<dbReference type="InterPro" id="IPR046886">
    <property type="entry name" value="RsmE_MTase_dom"/>
</dbReference>
<sequence length="270" mass="29182">MAELQRLAIAPTQLHQEQICLTAEQQHYLSRVLRLRSGDRFIAMNGQGQWWLAELLASPDQSLEAQIIQTLTVDTELPIAITLVVALPKGSGFDEVVRQATELGTSCIAPVISDRTLLHPSPQKLERWRRIAQEAAEQSERQVVPTILEPVPLAPQLQQLLATTPGTPKVVGYLCVTRYDAPHLLNCLQRDLGFGNQQPSLSALSSMVIVTGPEGGWTEAEVEQAIALGYQPVSLGQRILKAVTAPLVALSLVAAVAEATPSPISTTLPG</sequence>
<accession>A0ABV0J2W3</accession>
<feature type="domain" description="Ribosomal RNA small subunit methyltransferase E methyltransferase" evidence="13">
    <location>
        <begin position="76"/>
        <end position="253"/>
    </location>
</feature>
<evidence type="ECO:0000256" key="1">
    <source>
        <dbReference type="ARBA" id="ARBA00004496"/>
    </source>
</evidence>
<keyword evidence="5 12" id="KW-0963">Cytoplasm</keyword>
<dbReference type="CDD" id="cd18084">
    <property type="entry name" value="RsmE-like"/>
    <property type="match status" value="1"/>
</dbReference>
<dbReference type="RefSeq" id="WP_190431151.1">
    <property type="nucleotide sequence ID" value="NZ_JAMPKM010000001.1"/>
</dbReference>
<keyword evidence="6 12" id="KW-0698">rRNA processing</keyword>
<dbReference type="PIRSF" id="PIRSF015601">
    <property type="entry name" value="MTase_slr0722"/>
    <property type="match status" value="1"/>
</dbReference>
<name>A0ABV0J2W3_9CYAN</name>
<evidence type="ECO:0000256" key="7">
    <source>
        <dbReference type="ARBA" id="ARBA00022603"/>
    </source>
</evidence>
<dbReference type="SUPFAM" id="SSF75217">
    <property type="entry name" value="alpha/beta knot"/>
    <property type="match status" value="1"/>
</dbReference>
<dbReference type="Proteomes" id="UP001464891">
    <property type="component" value="Unassembled WGS sequence"/>
</dbReference>
<evidence type="ECO:0000259" key="13">
    <source>
        <dbReference type="Pfam" id="PF04452"/>
    </source>
</evidence>
<evidence type="ECO:0000256" key="6">
    <source>
        <dbReference type="ARBA" id="ARBA00022552"/>
    </source>
</evidence>
<protein>
    <recommendedName>
        <fullName evidence="4 12">Ribosomal RNA small subunit methyltransferase E</fullName>
        <ecNumber evidence="3 12">2.1.1.193</ecNumber>
    </recommendedName>
</protein>
<dbReference type="Pfam" id="PF04452">
    <property type="entry name" value="Methyltrans_RNA"/>
    <property type="match status" value="1"/>
</dbReference>
<reference evidence="15 16" key="1">
    <citation type="submission" date="2022-04" db="EMBL/GenBank/DDBJ databases">
        <title>Positive selection, recombination, and allopatry shape intraspecific diversity of widespread and dominant cyanobacteria.</title>
        <authorList>
            <person name="Wei J."/>
            <person name="Shu W."/>
            <person name="Hu C."/>
        </authorList>
    </citation>
    <scope>NUCLEOTIDE SEQUENCE [LARGE SCALE GENOMIC DNA]</scope>
    <source>
        <strain evidence="15 16">GB2-A4</strain>
    </source>
</reference>
<dbReference type="InterPro" id="IPR029028">
    <property type="entry name" value="Alpha/beta_knot_MTases"/>
</dbReference>
<dbReference type="NCBIfam" id="NF008697">
    <property type="entry name" value="PRK11713.4-1"/>
    <property type="match status" value="1"/>
</dbReference>
<evidence type="ECO:0000256" key="2">
    <source>
        <dbReference type="ARBA" id="ARBA00005528"/>
    </source>
</evidence>
<dbReference type="Gene3D" id="3.40.1280.10">
    <property type="match status" value="1"/>
</dbReference>
<evidence type="ECO:0000259" key="14">
    <source>
        <dbReference type="Pfam" id="PF20260"/>
    </source>
</evidence>
<dbReference type="PANTHER" id="PTHR30027:SF3">
    <property type="entry name" value="16S RRNA (URACIL(1498)-N(3))-METHYLTRANSFERASE"/>
    <property type="match status" value="1"/>
</dbReference>
<dbReference type="InterPro" id="IPR015947">
    <property type="entry name" value="PUA-like_sf"/>
</dbReference>
<evidence type="ECO:0000256" key="9">
    <source>
        <dbReference type="ARBA" id="ARBA00022691"/>
    </source>
</evidence>
<keyword evidence="16" id="KW-1185">Reference proteome</keyword>
<dbReference type="SUPFAM" id="SSF88697">
    <property type="entry name" value="PUA domain-like"/>
    <property type="match status" value="1"/>
</dbReference>
<dbReference type="NCBIfam" id="TIGR00046">
    <property type="entry name" value="RsmE family RNA methyltransferase"/>
    <property type="match status" value="1"/>
</dbReference>
<gene>
    <name evidence="15" type="ORF">NC998_00665</name>
</gene>
<dbReference type="GO" id="GO:0008168">
    <property type="term" value="F:methyltransferase activity"/>
    <property type="evidence" value="ECO:0007669"/>
    <property type="project" value="UniProtKB-KW"/>
</dbReference>
<evidence type="ECO:0000256" key="5">
    <source>
        <dbReference type="ARBA" id="ARBA00022490"/>
    </source>
</evidence>
<feature type="domain" description="Ribosomal RNA small subunit methyltransferase E PUA-like" evidence="14">
    <location>
        <begin position="21"/>
        <end position="67"/>
    </location>
</feature>
<dbReference type="InterPro" id="IPR046887">
    <property type="entry name" value="RsmE_PUA-like"/>
</dbReference>
<evidence type="ECO:0000256" key="12">
    <source>
        <dbReference type="PIRNR" id="PIRNR015601"/>
    </source>
</evidence>
<comment type="similarity">
    <text evidence="2 12">Belongs to the RNA methyltransferase RsmE family.</text>
</comment>
<evidence type="ECO:0000256" key="8">
    <source>
        <dbReference type="ARBA" id="ARBA00022679"/>
    </source>
</evidence>
<organism evidence="15 16">
    <name type="scientific">Trichocoleus desertorum GB2-A4</name>
    <dbReference type="NCBI Taxonomy" id="2933944"/>
    <lineage>
        <taxon>Bacteria</taxon>
        <taxon>Bacillati</taxon>
        <taxon>Cyanobacteriota</taxon>
        <taxon>Cyanophyceae</taxon>
        <taxon>Leptolyngbyales</taxon>
        <taxon>Trichocoleusaceae</taxon>
        <taxon>Trichocoleus</taxon>
    </lineage>
</organism>
<comment type="function">
    <text evidence="10 12">Specifically methylates the N3 position of the uracil ring of uridine 1498 (m3U1498) in 16S rRNA. Acts on the fully assembled 30S ribosomal subunit.</text>
</comment>
<keyword evidence="7 12" id="KW-0489">Methyltransferase</keyword>
<proteinExistence type="inferred from homology"/>
<dbReference type="Pfam" id="PF20260">
    <property type="entry name" value="PUA_4"/>
    <property type="match status" value="1"/>
</dbReference>
<evidence type="ECO:0000256" key="3">
    <source>
        <dbReference type="ARBA" id="ARBA00012328"/>
    </source>
</evidence>
<comment type="caution">
    <text evidence="15">The sequence shown here is derived from an EMBL/GenBank/DDBJ whole genome shotgun (WGS) entry which is preliminary data.</text>
</comment>
<comment type="catalytic activity">
    <reaction evidence="11 12">
        <text>uridine(1498) in 16S rRNA + S-adenosyl-L-methionine = N(3)-methyluridine(1498) in 16S rRNA + S-adenosyl-L-homocysteine + H(+)</text>
        <dbReference type="Rhea" id="RHEA:42920"/>
        <dbReference type="Rhea" id="RHEA-COMP:10283"/>
        <dbReference type="Rhea" id="RHEA-COMP:10284"/>
        <dbReference type="ChEBI" id="CHEBI:15378"/>
        <dbReference type="ChEBI" id="CHEBI:57856"/>
        <dbReference type="ChEBI" id="CHEBI:59789"/>
        <dbReference type="ChEBI" id="CHEBI:65315"/>
        <dbReference type="ChEBI" id="CHEBI:74502"/>
        <dbReference type="EC" id="2.1.1.193"/>
    </reaction>
</comment>
<comment type="subcellular location">
    <subcellularLocation>
        <location evidence="1 12">Cytoplasm</location>
    </subcellularLocation>
</comment>
<evidence type="ECO:0000256" key="4">
    <source>
        <dbReference type="ARBA" id="ARBA00013673"/>
    </source>
</evidence>
<keyword evidence="9 12" id="KW-0949">S-adenosyl-L-methionine</keyword>
<keyword evidence="8 12" id="KW-0808">Transferase</keyword>